<evidence type="ECO:0000313" key="3">
    <source>
        <dbReference type="Proteomes" id="UP000317243"/>
    </source>
</evidence>
<accession>A0A5C5VP57</accession>
<sequence>MIDELCVIGHPSTLGGADTELDHQIRCWHEMGIEVHLCHTMPYDGNALAMQMEERGCIYHEPRDWESIQGMHCISFCNSQFLKGLKEIKRYARSTSFVNCMTWNFDDEVRGQKEGLIDFHLYQTKHAYDRVSLKLKDEGKYRPLFFTPFFYAEEFPYVSDRPQDKFRFGRISRDDPGKFSSQQLWIYETMTAPVDKQGLILGWSDNVESKFGRRPEPFIQVLPACSLSQRAFYAQCEAIIMSTDTFENLPRVGFEAMASGSILVVDDKGGWRSQVNDGITGWLCRDNREFIYKASRCAYEEQERNEMRHAARENLENQWGMQAAMDSWAQVFEAWERVDSRSATTPEINTSPVMVN</sequence>
<keyword evidence="3" id="KW-1185">Reference proteome</keyword>
<reference evidence="2 3" key="1">
    <citation type="submission" date="2019-02" db="EMBL/GenBank/DDBJ databases">
        <title>Deep-cultivation of Planctomycetes and their phenomic and genomic characterization uncovers novel biology.</title>
        <authorList>
            <person name="Wiegand S."/>
            <person name="Jogler M."/>
            <person name="Boedeker C."/>
            <person name="Pinto D."/>
            <person name="Vollmers J."/>
            <person name="Rivas-Marin E."/>
            <person name="Kohn T."/>
            <person name="Peeters S.H."/>
            <person name="Heuer A."/>
            <person name="Rast P."/>
            <person name="Oberbeckmann S."/>
            <person name="Bunk B."/>
            <person name="Jeske O."/>
            <person name="Meyerdierks A."/>
            <person name="Storesund J.E."/>
            <person name="Kallscheuer N."/>
            <person name="Luecker S."/>
            <person name="Lage O.M."/>
            <person name="Pohl T."/>
            <person name="Merkel B.J."/>
            <person name="Hornburger P."/>
            <person name="Mueller R.-W."/>
            <person name="Bruemmer F."/>
            <person name="Labrenz M."/>
            <person name="Spormann A.M."/>
            <person name="Op Den Camp H."/>
            <person name="Overmann J."/>
            <person name="Amann R."/>
            <person name="Jetten M.S.M."/>
            <person name="Mascher T."/>
            <person name="Medema M.H."/>
            <person name="Devos D.P."/>
            <person name="Kaster A.-K."/>
            <person name="Ovreas L."/>
            <person name="Rohde M."/>
            <person name="Galperin M.Y."/>
            <person name="Jogler C."/>
        </authorList>
    </citation>
    <scope>NUCLEOTIDE SEQUENCE [LARGE SCALE GENOMIC DNA]</scope>
    <source>
        <strain evidence="2 3">KOR42</strain>
    </source>
</reference>
<dbReference type="EMBL" id="SIHI01000060">
    <property type="protein sequence ID" value="TWT39907.1"/>
    <property type="molecule type" value="Genomic_DNA"/>
</dbReference>
<dbReference type="OrthoDB" id="210402at2"/>
<dbReference type="Gene3D" id="3.40.50.2000">
    <property type="entry name" value="Glycogen Phosphorylase B"/>
    <property type="match status" value="1"/>
</dbReference>
<name>A0A5C5VP57_9PLAN</name>
<dbReference type="PANTHER" id="PTHR45947:SF3">
    <property type="entry name" value="SULFOQUINOVOSYL TRANSFERASE SQD2"/>
    <property type="match status" value="1"/>
</dbReference>
<dbReference type="AlphaFoldDB" id="A0A5C5VP57"/>
<dbReference type="InterPro" id="IPR001296">
    <property type="entry name" value="Glyco_trans_1"/>
</dbReference>
<dbReference type="GO" id="GO:0016757">
    <property type="term" value="F:glycosyltransferase activity"/>
    <property type="evidence" value="ECO:0007669"/>
    <property type="project" value="InterPro"/>
</dbReference>
<organism evidence="2 3">
    <name type="scientific">Thalassoglobus neptunius</name>
    <dbReference type="NCBI Taxonomy" id="1938619"/>
    <lineage>
        <taxon>Bacteria</taxon>
        <taxon>Pseudomonadati</taxon>
        <taxon>Planctomycetota</taxon>
        <taxon>Planctomycetia</taxon>
        <taxon>Planctomycetales</taxon>
        <taxon>Planctomycetaceae</taxon>
        <taxon>Thalassoglobus</taxon>
    </lineage>
</organism>
<dbReference type="SUPFAM" id="SSF53756">
    <property type="entry name" value="UDP-Glycosyltransferase/glycogen phosphorylase"/>
    <property type="match status" value="1"/>
</dbReference>
<evidence type="ECO:0000313" key="2">
    <source>
        <dbReference type="EMBL" id="TWT39907.1"/>
    </source>
</evidence>
<keyword evidence="2" id="KW-0808">Transferase</keyword>
<evidence type="ECO:0000259" key="1">
    <source>
        <dbReference type="Pfam" id="PF00534"/>
    </source>
</evidence>
<feature type="domain" description="Glycosyl transferase family 1" evidence="1">
    <location>
        <begin position="231"/>
        <end position="313"/>
    </location>
</feature>
<dbReference type="RefSeq" id="WP_146512346.1">
    <property type="nucleotide sequence ID" value="NZ_SIHI01000060.1"/>
</dbReference>
<gene>
    <name evidence="2" type="ORF">KOR42_50530</name>
</gene>
<dbReference type="Proteomes" id="UP000317243">
    <property type="component" value="Unassembled WGS sequence"/>
</dbReference>
<dbReference type="Pfam" id="PF00534">
    <property type="entry name" value="Glycos_transf_1"/>
    <property type="match status" value="1"/>
</dbReference>
<dbReference type="InterPro" id="IPR050194">
    <property type="entry name" value="Glycosyltransferase_grp1"/>
</dbReference>
<dbReference type="PANTHER" id="PTHR45947">
    <property type="entry name" value="SULFOQUINOVOSYL TRANSFERASE SQD2"/>
    <property type="match status" value="1"/>
</dbReference>
<protein>
    <submittedName>
        <fullName evidence="2">Glycosyl transferases group 1</fullName>
    </submittedName>
</protein>
<proteinExistence type="predicted"/>
<comment type="caution">
    <text evidence="2">The sequence shown here is derived from an EMBL/GenBank/DDBJ whole genome shotgun (WGS) entry which is preliminary data.</text>
</comment>